<keyword evidence="5" id="KW-1185">Reference proteome</keyword>
<dbReference type="PANTHER" id="PTHR25462:SF229">
    <property type="entry name" value="TRANSCRIPTION INTERMEDIARY FACTOR 1-BETA"/>
    <property type="match status" value="1"/>
</dbReference>
<dbReference type="GO" id="GO:0006513">
    <property type="term" value="P:protein monoubiquitination"/>
    <property type="evidence" value="ECO:0007669"/>
    <property type="project" value="TreeGrafter"/>
</dbReference>
<evidence type="ECO:0000256" key="1">
    <source>
        <dbReference type="PROSITE-ProRule" id="PRU00024"/>
    </source>
</evidence>
<dbReference type="GO" id="GO:0061630">
    <property type="term" value="F:ubiquitin protein ligase activity"/>
    <property type="evidence" value="ECO:0007669"/>
    <property type="project" value="TreeGrafter"/>
</dbReference>
<dbReference type="Proteomes" id="UP000596742">
    <property type="component" value="Unassembled WGS sequence"/>
</dbReference>
<keyword evidence="2" id="KW-0175">Coiled coil</keyword>
<evidence type="ECO:0000313" key="5">
    <source>
        <dbReference type="Proteomes" id="UP000596742"/>
    </source>
</evidence>
<feature type="coiled-coil region" evidence="2">
    <location>
        <begin position="488"/>
        <end position="515"/>
    </location>
</feature>
<organism evidence="4 5">
    <name type="scientific">Mytilus galloprovincialis</name>
    <name type="common">Mediterranean mussel</name>
    <dbReference type="NCBI Taxonomy" id="29158"/>
    <lineage>
        <taxon>Eukaryota</taxon>
        <taxon>Metazoa</taxon>
        <taxon>Spiralia</taxon>
        <taxon>Lophotrochozoa</taxon>
        <taxon>Mollusca</taxon>
        <taxon>Bivalvia</taxon>
        <taxon>Autobranchia</taxon>
        <taxon>Pteriomorphia</taxon>
        <taxon>Mytilida</taxon>
        <taxon>Mytiloidea</taxon>
        <taxon>Mytilidae</taxon>
        <taxon>Mytilinae</taxon>
        <taxon>Mytilus</taxon>
    </lineage>
</organism>
<dbReference type="PROSITE" id="PS50119">
    <property type="entry name" value="ZF_BBOX"/>
    <property type="match status" value="1"/>
</dbReference>
<dbReference type="CDD" id="cd19756">
    <property type="entry name" value="Bbox2"/>
    <property type="match status" value="1"/>
</dbReference>
<keyword evidence="1" id="KW-0479">Metal-binding</keyword>
<keyword evidence="1" id="KW-0863">Zinc-finger</keyword>
<keyword evidence="1" id="KW-0862">Zinc</keyword>
<comment type="caution">
    <text evidence="4">The sequence shown here is derived from an EMBL/GenBank/DDBJ whole genome shotgun (WGS) entry which is preliminary data.</text>
</comment>
<feature type="coiled-coil region" evidence="2">
    <location>
        <begin position="543"/>
        <end position="570"/>
    </location>
</feature>
<dbReference type="InterPro" id="IPR047153">
    <property type="entry name" value="TRIM45/56/19-like"/>
</dbReference>
<evidence type="ECO:0000313" key="4">
    <source>
        <dbReference type="EMBL" id="VDI83909.1"/>
    </source>
</evidence>
<protein>
    <recommendedName>
        <fullName evidence="3">B box-type domain-containing protein</fullName>
    </recommendedName>
</protein>
<dbReference type="InterPro" id="IPR000315">
    <property type="entry name" value="Znf_B-box"/>
</dbReference>
<accession>A0A8B6HT95</accession>
<feature type="domain" description="B box-type" evidence="3">
    <location>
        <begin position="369"/>
        <end position="416"/>
    </location>
</feature>
<gene>
    <name evidence="4" type="ORF">MGAL_10B084880</name>
</gene>
<dbReference type="AlphaFoldDB" id="A0A8B6HT95"/>
<evidence type="ECO:0000256" key="2">
    <source>
        <dbReference type="SAM" id="Coils"/>
    </source>
</evidence>
<dbReference type="PANTHER" id="PTHR25462">
    <property type="entry name" value="BONUS, ISOFORM C-RELATED"/>
    <property type="match status" value="1"/>
</dbReference>
<dbReference type="Gene3D" id="3.30.160.60">
    <property type="entry name" value="Classic Zinc Finger"/>
    <property type="match status" value="1"/>
</dbReference>
<dbReference type="SUPFAM" id="SSF101898">
    <property type="entry name" value="NHL repeat"/>
    <property type="match status" value="1"/>
</dbReference>
<sequence length="830" mass="93704">MPLSISQNSIMCMEHNEQYQMVCQAHDELVCPSCILNHDDCKGIVPLKKVIEHVKKSSLFQETKQSLKDIDQNIKMLQNELKKHQGSIKQQEETVFAKIRDTRHKVNAHLDKLEKKIRNEVSEITAKLINNVKQTIQLLQSRHTNIHNAEQQLQNMDRYGTDIQAYLGLRRISSEAASSCTYLQSIIADHGVHKITLLFNIDDKINNIYKSIGTFASIKVQKDTCHIPLVTHKNKQAQLVGTISKAIPAIKIRHVKTTKTGVSNIRGIVPLASGNIALSNYVRSDAGKVVIFSIDGGELMKVPVKPACSFDISYIDDRFLATTSPFIENKGVIIIDINEKKAAKFIPTNFQCYGIKHYDGKDKMASIQQHCDICDHRHITKPSTIWCPECKQAFCEDCNDYHGFSKSSENHVTVSIQDYLSMSSSISQTSNICMEHTEQYQMVCQAHDKLICPSCIENHEGCKGIVSLRKMTENVKKSSFFQETRLSLKDIDQNIKTLQIELNEQQKRIKQQEEKIFSQVTDTRKKIDDHFDKLEKKIKNEIVEITSESKDSIKNKLQILENKTDSTNKAEQQLQDMDRYATDLQTYFGLRKISLEAATTESYLQSIIGDHILDAPTILFNIDDIIDNLSSSIQSFGSLEVQKTQCKLSLVTHKTKQAQLVETKIRSIADIKSSLVKSVKPEVQDIRGIVVLPNGNIALSDYSTKNVLVFSTDWQILSKISVKPANAFDITYIDYKTVATTSNNEEYIGVSIIDIDTEKVTLIPTKYQCYGIKHHNGSLFICAEGDGICKLNPQDGRSTAMWSSKVLSARSFATLLMDDLTDLASFTLFS</sequence>
<dbReference type="GO" id="GO:0008270">
    <property type="term" value="F:zinc ion binding"/>
    <property type="evidence" value="ECO:0007669"/>
    <property type="project" value="UniProtKB-KW"/>
</dbReference>
<dbReference type="CDD" id="cd19757">
    <property type="entry name" value="Bbox1"/>
    <property type="match status" value="1"/>
</dbReference>
<evidence type="ECO:0000259" key="3">
    <source>
        <dbReference type="PROSITE" id="PS50119"/>
    </source>
</evidence>
<name>A0A8B6HT95_MYTGA</name>
<dbReference type="SUPFAM" id="SSF57845">
    <property type="entry name" value="B-box zinc-binding domain"/>
    <property type="match status" value="2"/>
</dbReference>
<reference evidence="4" key="1">
    <citation type="submission" date="2018-11" db="EMBL/GenBank/DDBJ databases">
        <authorList>
            <person name="Alioto T."/>
            <person name="Alioto T."/>
        </authorList>
    </citation>
    <scope>NUCLEOTIDE SEQUENCE</scope>
</reference>
<dbReference type="SMART" id="SM00336">
    <property type="entry name" value="BBOX"/>
    <property type="match status" value="3"/>
</dbReference>
<proteinExistence type="predicted"/>
<feature type="coiled-coil region" evidence="2">
    <location>
        <begin position="60"/>
        <end position="123"/>
    </location>
</feature>
<dbReference type="EMBL" id="UYJE01010511">
    <property type="protein sequence ID" value="VDI83909.1"/>
    <property type="molecule type" value="Genomic_DNA"/>
</dbReference>
<dbReference type="OrthoDB" id="6119887at2759"/>